<sequence length="35" mass="4134">MQILHSEERLRAIFLEEKVINGNLDAMQKKKIHIS</sequence>
<organism evidence="1">
    <name type="scientific">marine metagenome</name>
    <dbReference type="NCBI Taxonomy" id="408172"/>
    <lineage>
        <taxon>unclassified sequences</taxon>
        <taxon>metagenomes</taxon>
        <taxon>ecological metagenomes</taxon>
    </lineage>
</organism>
<dbReference type="AlphaFoldDB" id="A0A381XAB5"/>
<protein>
    <submittedName>
        <fullName evidence="1">Uncharacterized protein</fullName>
    </submittedName>
</protein>
<accession>A0A381XAB5</accession>
<name>A0A381XAB5_9ZZZZ</name>
<gene>
    <name evidence="1" type="ORF">METZ01_LOCUS114027</name>
</gene>
<evidence type="ECO:0000313" key="1">
    <source>
        <dbReference type="EMBL" id="SVA61173.1"/>
    </source>
</evidence>
<reference evidence="1" key="1">
    <citation type="submission" date="2018-05" db="EMBL/GenBank/DDBJ databases">
        <authorList>
            <person name="Lanie J.A."/>
            <person name="Ng W.-L."/>
            <person name="Kazmierczak K.M."/>
            <person name="Andrzejewski T.M."/>
            <person name="Davidsen T.M."/>
            <person name="Wayne K.J."/>
            <person name="Tettelin H."/>
            <person name="Glass J.I."/>
            <person name="Rusch D."/>
            <person name="Podicherti R."/>
            <person name="Tsui H.-C.T."/>
            <person name="Winkler M.E."/>
        </authorList>
    </citation>
    <scope>NUCLEOTIDE SEQUENCE</scope>
</reference>
<proteinExistence type="predicted"/>
<dbReference type="EMBL" id="UINC01014324">
    <property type="protein sequence ID" value="SVA61173.1"/>
    <property type="molecule type" value="Genomic_DNA"/>
</dbReference>